<evidence type="ECO:0000259" key="1">
    <source>
        <dbReference type="Pfam" id="PF00485"/>
    </source>
</evidence>
<sequence length="206" mass="23271">MKHMQNRVGREYSVSHGVNFAVEQIKVLQQQKHGIIIGIAGGSGAGKGYIAAALTNLLSITILVLDDYYRGQSRMRDQNYDHPDALDLPLLSEHLGDLRAGKSIHKPVYDFTIHERTGFVVLHSSAVLILEGLHALHHTLKPFIDLGIFVDASEKVRFQRRLTRDTNERGRSEQSVLQQWNETVVPMHKTFVMKQKNVSDLIILNN</sequence>
<gene>
    <name evidence="2" type="ORF">ACFL27_18880</name>
</gene>
<evidence type="ECO:0000313" key="2">
    <source>
        <dbReference type="EMBL" id="MFC1852266.1"/>
    </source>
</evidence>
<feature type="domain" description="Phosphoribulokinase/uridine kinase" evidence="1">
    <location>
        <begin position="36"/>
        <end position="203"/>
    </location>
</feature>
<keyword evidence="2" id="KW-0808">Transferase</keyword>
<comment type="caution">
    <text evidence="2">The sequence shown here is derived from an EMBL/GenBank/DDBJ whole genome shotgun (WGS) entry which is preliminary data.</text>
</comment>
<evidence type="ECO:0000313" key="3">
    <source>
        <dbReference type="Proteomes" id="UP001594351"/>
    </source>
</evidence>
<organism evidence="2 3">
    <name type="scientific">candidate division CSSED10-310 bacterium</name>
    <dbReference type="NCBI Taxonomy" id="2855610"/>
    <lineage>
        <taxon>Bacteria</taxon>
        <taxon>Bacteria division CSSED10-310</taxon>
    </lineage>
</organism>
<dbReference type="InterPro" id="IPR027417">
    <property type="entry name" value="P-loop_NTPase"/>
</dbReference>
<dbReference type="GO" id="GO:0016301">
    <property type="term" value="F:kinase activity"/>
    <property type="evidence" value="ECO:0007669"/>
    <property type="project" value="UniProtKB-KW"/>
</dbReference>
<keyword evidence="3" id="KW-1185">Reference proteome</keyword>
<dbReference type="InterPro" id="IPR006083">
    <property type="entry name" value="PRK/URK"/>
</dbReference>
<accession>A0ABV6Z1D6</accession>
<dbReference type="Gene3D" id="3.40.50.300">
    <property type="entry name" value="P-loop containing nucleotide triphosphate hydrolases"/>
    <property type="match status" value="1"/>
</dbReference>
<name>A0ABV6Z1D6_UNCC1</name>
<dbReference type="SUPFAM" id="SSF52540">
    <property type="entry name" value="P-loop containing nucleoside triphosphate hydrolases"/>
    <property type="match status" value="1"/>
</dbReference>
<dbReference type="EMBL" id="JBHPBY010000290">
    <property type="protein sequence ID" value="MFC1852266.1"/>
    <property type="molecule type" value="Genomic_DNA"/>
</dbReference>
<reference evidence="2 3" key="1">
    <citation type="submission" date="2024-09" db="EMBL/GenBank/DDBJ databases">
        <title>Laminarin stimulates single cell rates of sulfate reduction while oxygen inhibits transcriptomic activity in coastal marine sediment.</title>
        <authorList>
            <person name="Lindsay M."/>
            <person name="Orcutt B."/>
            <person name="Emerson D."/>
            <person name="Stepanauskas R."/>
            <person name="D'Angelo T."/>
        </authorList>
    </citation>
    <scope>NUCLEOTIDE SEQUENCE [LARGE SCALE GENOMIC DNA]</scope>
    <source>
        <strain evidence="2">SAG AM-311-K15</strain>
    </source>
</reference>
<dbReference type="PANTHER" id="PTHR10285">
    <property type="entry name" value="URIDINE KINASE"/>
    <property type="match status" value="1"/>
</dbReference>
<dbReference type="Pfam" id="PF00485">
    <property type="entry name" value="PRK"/>
    <property type="match status" value="1"/>
</dbReference>
<proteinExistence type="predicted"/>
<keyword evidence="2" id="KW-0418">Kinase</keyword>
<dbReference type="Proteomes" id="UP001594351">
    <property type="component" value="Unassembled WGS sequence"/>
</dbReference>
<protein>
    <submittedName>
        <fullName evidence="2">Uridine kinase</fullName>
    </submittedName>
</protein>
<dbReference type="PRINTS" id="PR00988">
    <property type="entry name" value="URIDINKINASE"/>
</dbReference>